<feature type="domain" description="PAC" evidence="10">
    <location>
        <begin position="270"/>
        <end position="320"/>
    </location>
</feature>
<dbReference type="Pfam" id="PF00512">
    <property type="entry name" value="HisKA"/>
    <property type="match status" value="1"/>
</dbReference>
<proteinExistence type="predicted"/>
<evidence type="ECO:0000256" key="1">
    <source>
        <dbReference type="ARBA" id="ARBA00000085"/>
    </source>
</evidence>
<reference evidence="11 12" key="1">
    <citation type="submission" date="2015-04" db="EMBL/GenBank/DDBJ databases">
        <title>Complete Sequence for the Genome of the Thioalkalivibrio versutus D301.</title>
        <authorList>
            <person name="Mu T."/>
            <person name="Zhou J."/>
            <person name="Xu X."/>
        </authorList>
    </citation>
    <scope>NUCLEOTIDE SEQUENCE [LARGE SCALE GENOMIC DNA]</scope>
    <source>
        <strain evidence="11 12">D301</strain>
    </source>
</reference>
<dbReference type="Pfam" id="PF02518">
    <property type="entry name" value="HATPase_c"/>
    <property type="match status" value="1"/>
</dbReference>
<dbReference type="InterPro" id="IPR005467">
    <property type="entry name" value="His_kinase_dom"/>
</dbReference>
<dbReference type="InterPro" id="IPR036890">
    <property type="entry name" value="HATPase_C_sf"/>
</dbReference>
<dbReference type="InterPro" id="IPR003661">
    <property type="entry name" value="HisK_dim/P_dom"/>
</dbReference>
<evidence type="ECO:0000256" key="3">
    <source>
        <dbReference type="ARBA" id="ARBA00022553"/>
    </source>
</evidence>
<dbReference type="PROSITE" id="PS50109">
    <property type="entry name" value="HIS_KIN"/>
    <property type="match status" value="1"/>
</dbReference>
<accession>A0A0G3G834</accession>
<dbReference type="InterPro" id="IPR000700">
    <property type="entry name" value="PAS-assoc_C"/>
</dbReference>
<keyword evidence="4" id="KW-0808">Transferase</keyword>
<evidence type="ECO:0000259" key="10">
    <source>
        <dbReference type="PROSITE" id="PS50113"/>
    </source>
</evidence>
<feature type="coiled-coil region" evidence="6">
    <location>
        <begin position="439"/>
        <end position="475"/>
    </location>
</feature>
<dbReference type="Pfam" id="PF08447">
    <property type="entry name" value="PAS_3"/>
    <property type="match status" value="1"/>
</dbReference>
<dbReference type="Gene3D" id="1.10.287.130">
    <property type="match status" value="1"/>
</dbReference>
<keyword evidence="12" id="KW-1185">Reference proteome</keyword>
<keyword evidence="7" id="KW-0472">Membrane</keyword>
<name>A0A0G3G834_9GAMM</name>
<evidence type="ECO:0000259" key="9">
    <source>
        <dbReference type="PROSITE" id="PS50112"/>
    </source>
</evidence>
<feature type="transmembrane region" description="Helical" evidence="7">
    <location>
        <begin position="37"/>
        <end position="55"/>
    </location>
</feature>
<evidence type="ECO:0000256" key="6">
    <source>
        <dbReference type="SAM" id="Coils"/>
    </source>
</evidence>
<evidence type="ECO:0000313" key="11">
    <source>
        <dbReference type="EMBL" id="AKJ95627.1"/>
    </source>
</evidence>
<dbReference type="EC" id="2.7.13.3" evidence="2"/>
<protein>
    <recommendedName>
        <fullName evidence="2">histidine kinase</fullName>
        <ecNumber evidence="2">2.7.13.3</ecNumber>
    </recommendedName>
</protein>
<dbReference type="SUPFAM" id="SSF47384">
    <property type="entry name" value="Homodimeric domain of signal transducing histidine kinase"/>
    <property type="match status" value="1"/>
</dbReference>
<feature type="domain" description="PAC" evidence="10">
    <location>
        <begin position="138"/>
        <end position="193"/>
    </location>
</feature>
<dbReference type="InterPro" id="IPR036097">
    <property type="entry name" value="HisK_dim/P_sf"/>
</dbReference>
<dbReference type="STRING" id="106634.TVD_09770"/>
<organism evidence="11 12">
    <name type="scientific">Thioalkalivibrio versutus</name>
    <dbReference type="NCBI Taxonomy" id="106634"/>
    <lineage>
        <taxon>Bacteria</taxon>
        <taxon>Pseudomonadati</taxon>
        <taxon>Pseudomonadota</taxon>
        <taxon>Gammaproteobacteria</taxon>
        <taxon>Chromatiales</taxon>
        <taxon>Ectothiorhodospiraceae</taxon>
        <taxon>Thioalkalivibrio</taxon>
    </lineage>
</organism>
<dbReference type="SUPFAM" id="SSF55785">
    <property type="entry name" value="PYP-like sensor domain (PAS domain)"/>
    <property type="match status" value="3"/>
</dbReference>
<evidence type="ECO:0000256" key="4">
    <source>
        <dbReference type="ARBA" id="ARBA00022679"/>
    </source>
</evidence>
<dbReference type="CDD" id="cd00130">
    <property type="entry name" value="PAS"/>
    <property type="match status" value="2"/>
</dbReference>
<dbReference type="FunFam" id="1.10.287.130:FF:000070">
    <property type="entry name" value="Histidine kinase sensor protein"/>
    <property type="match status" value="1"/>
</dbReference>
<dbReference type="SUPFAM" id="SSF55874">
    <property type="entry name" value="ATPase domain of HSP90 chaperone/DNA topoisomerase II/histidine kinase"/>
    <property type="match status" value="1"/>
</dbReference>
<dbReference type="InterPro" id="IPR013655">
    <property type="entry name" value="PAS_fold_3"/>
</dbReference>
<keyword evidence="5" id="KW-0418">Kinase</keyword>
<dbReference type="Pfam" id="PF13426">
    <property type="entry name" value="PAS_9"/>
    <property type="match status" value="1"/>
</dbReference>
<dbReference type="PROSITE" id="PS50113">
    <property type="entry name" value="PAC"/>
    <property type="match status" value="2"/>
</dbReference>
<dbReference type="CDD" id="cd00082">
    <property type="entry name" value="HisKA"/>
    <property type="match status" value="1"/>
</dbReference>
<dbReference type="SMART" id="SM00086">
    <property type="entry name" value="PAC"/>
    <property type="match status" value="2"/>
</dbReference>
<dbReference type="PATRIC" id="fig|106634.4.peg.2002"/>
<evidence type="ECO:0000259" key="8">
    <source>
        <dbReference type="PROSITE" id="PS50109"/>
    </source>
</evidence>
<dbReference type="PRINTS" id="PR00344">
    <property type="entry name" value="BCTRLSENSOR"/>
</dbReference>
<dbReference type="SMART" id="SM00388">
    <property type="entry name" value="HisKA"/>
    <property type="match status" value="1"/>
</dbReference>
<dbReference type="NCBIfam" id="TIGR00229">
    <property type="entry name" value="sensory_box"/>
    <property type="match status" value="2"/>
</dbReference>
<dbReference type="InterPro" id="IPR052162">
    <property type="entry name" value="Sensor_kinase/Photoreceptor"/>
</dbReference>
<dbReference type="Gene3D" id="3.30.450.20">
    <property type="entry name" value="PAS domain"/>
    <property type="match status" value="3"/>
</dbReference>
<dbReference type="InterPro" id="IPR000014">
    <property type="entry name" value="PAS"/>
</dbReference>
<dbReference type="RefSeq" id="WP_047251505.1">
    <property type="nucleotide sequence ID" value="NZ_CP011367.1"/>
</dbReference>
<dbReference type="SMART" id="SM00091">
    <property type="entry name" value="PAS"/>
    <property type="match status" value="2"/>
</dbReference>
<dbReference type="KEGG" id="tvr:TVD_09770"/>
<comment type="catalytic activity">
    <reaction evidence="1">
        <text>ATP + protein L-histidine = ADP + protein N-phospho-L-histidine.</text>
        <dbReference type="EC" id="2.7.13.3"/>
    </reaction>
</comment>
<keyword evidence="3" id="KW-0597">Phosphoprotein</keyword>
<evidence type="ECO:0000256" key="5">
    <source>
        <dbReference type="ARBA" id="ARBA00022777"/>
    </source>
</evidence>
<keyword evidence="6" id="KW-0175">Coiled coil</keyword>
<feature type="domain" description="Histidine kinase" evidence="8">
    <location>
        <begin position="482"/>
        <end position="695"/>
    </location>
</feature>
<dbReference type="GO" id="GO:0000155">
    <property type="term" value="F:phosphorelay sensor kinase activity"/>
    <property type="evidence" value="ECO:0007669"/>
    <property type="project" value="InterPro"/>
</dbReference>
<dbReference type="PROSITE" id="PS50112">
    <property type="entry name" value="PAS"/>
    <property type="match status" value="1"/>
</dbReference>
<dbReference type="Proteomes" id="UP000064201">
    <property type="component" value="Chromosome"/>
</dbReference>
<dbReference type="SMART" id="SM00387">
    <property type="entry name" value="HATPase_c"/>
    <property type="match status" value="1"/>
</dbReference>
<dbReference type="PANTHER" id="PTHR43304:SF1">
    <property type="entry name" value="PAC DOMAIN-CONTAINING PROTEIN"/>
    <property type="match status" value="1"/>
</dbReference>
<feature type="domain" description="PAS" evidence="9">
    <location>
        <begin position="194"/>
        <end position="268"/>
    </location>
</feature>
<dbReference type="PANTHER" id="PTHR43304">
    <property type="entry name" value="PHYTOCHROME-LIKE PROTEIN CPH1"/>
    <property type="match status" value="1"/>
</dbReference>
<evidence type="ECO:0000313" key="12">
    <source>
        <dbReference type="Proteomes" id="UP000064201"/>
    </source>
</evidence>
<dbReference type="Gene3D" id="3.30.565.10">
    <property type="entry name" value="Histidine kinase-like ATPase, C-terminal domain"/>
    <property type="match status" value="1"/>
</dbReference>
<dbReference type="InterPro" id="IPR001610">
    <property type="entry name" value="PAC"/>
</dbReference>
<gene>
    <name evidence="11" type="ORF">TVD_09770</name>
</gene>
<dbReference type="InterPro" id="IPR004358">
    <property type="entry name" value="Sig_transdc_His_kin-like_C"/>
</dbReference>
<keyword evidence="7" id="KW-1133">Transmembrane helix</keyword>
<evidence type="ECO:0000256" key="2">
    <source>
        <dbReference type="ARBA" id="ARBA00012438"/>
    </source>
</evidence>
<dbReference type="AlphaFoldDB" id="A0A0G3G834"/>
<evidence type="ECO:0000256" key="7">
    <source>
        <dbReference type="SAM" id="Phobius"/>
    </source>
</evidence>
<dbReference type="InterPro" id="IPR035965">
    <property type="entry name" value="PAS-like_dom_sf"/>
</dbReference>
<dbReference type="EMBL" id="CP011367">
    <property type="protein sequence ID" value="AKJ95627.1"/>
    <property type="molecule type" value="Genomic_DNA"/>
</dbReference>
<keyword evidence="7" id="KW-0812">Transmembrane</keyword>
<sequence>MLYLVVGLLWIALSDRALLLMVDDLELLGQLQTLKGWGYVVVTAIVLFLLVYFPLKARDRASREARRLTGIVERSPVVAIEWATTPGWPVTFVSPNIERWGIARDALLRGEVHYADLIHPDDIDRIVAEVAAHIERGPDRYTQLYRLRDGPGGWVWLEDRTWLTRDESGQVIRINGLLVDVTERRRAEQDLRDSETRFRAIFDNVQEAILLQDLDTEALIGLNAAAEKMYGYSRAELLACNVADLSADETGFDVQRQKALMERARRGEQLVFEWRARHRDGHGFWVEANLQVTEIAGEKLLLVTLRNIEARKQAEAALARQVDRLSQAERHAGLGSWEYLLENRELWWSDRLYGLLGCDAHYGKPTLESFARNFFDLESADGASFSAALETLIAGGRPGPQRLLLKARPEVREEAWFSLTMEAPIERADGLHYVQGTVLEVTELKRNELELRNLNATLEQRVAERTAALQALNQELESFSYAVSHDLKAPLRGIEGYSQLLEADYGEQLEGEGRTFLSNIRNGVAQMNELISDLLAYSRMERRPLEERTVRVRALVEEVLESVDRGLRERAEVSIEIDPDLCFVSDPDGVALILRNLLENAFKFSAEREVPQVTVQAESRSATLGITVRDNGIGFDMAFRDRIFDIFQRLNRAEAYPGTGVGLALVRRAVHRLRGEIRAEGMPGEGATFQVEFPR</sequence>
<dbReference type="OrthoDB" id="7051794at2"/>
<dbReference type="InterPro" id="IPR003594">
    <property type="entry name" value="HATPase_dom"/>
</dbReference>